<organism evidence="2 3">
    <name type="scientific">Onychostoma macrolepis</name>
    <dbReference type="NCBI Taxonomy" id="369639"/>
    <lineage>
        <taxon>Eukaryota</taxon>
        <taxon>Metazoa</taxon>
        <taxon>Chordata</taxon>
        <taxon>Craniata</taxon>
        <taxon>Vertebrata</taxon>
        <taxon>Euteleostomi</taxon>
        <taxon>Actinopterygii</taxon>
        <taxon>Neopterygii</taxon>
        <taxon>Teleostei</taxon>
        <taxon>Ostariophysi</taxon>
        <taxon>Cypriniformes</taxon>
        <taxon>Cyprinidae</taxon>
        <taxon>Acrossocheilinae</taxon>
        <taxon>Onychostoma</taxon>
    </lineage>
</organism>
<keyword evidence="3" id="KW-1185">Reference proteome</keyword>
<dbReference type="PANTHER" id="PTHR31025:SF29">
    <property type="entry name" value="SI:CH211-196P9.1"/>
    <property type="match status" value="1"/>
</dbReference>
<evidence type="ECO:0000313" key="2">
    <source>
        <dbReference type="EMBL" id="KAF4101568.1"/>
    </source>
</evidence>
<feature type="compositionally biased region" description="Low complexity" evidence="1">
    <location>
        <begin position="231"/>
        <end position="242"/>
    </location>
</feature>
<dbReference type="EMBL" id="JAAMOB010000018">
    <property type="protein sequence ID" value="KAF4101568.1"/>
    <property type="molecule type" value="Genomic_DNA"/>
</dbReference>
<sequence length="301" mass="32528">MVYIEDSLSSSSLGDTEGTSESDDTALLIRSPPERNKAKECRLAQMIENILKSSPGGEKVINEYARTKGLSDARRCDMVKILVANLTNEHGTSPSRHLKEEYAKGIISLFPCLADPRSKLGYHSGSILEPESLTEDLPESLTVEQPESLTEDLPESLTVEQPENLTKESEAVFILNLVSLSSPHSPTSLSPPSSTTFTAVLPPQSSPPPPPLPCSKSLQQRKERTKTSICSPAPSATSVSPPSLIPTDLSLPQSCPPPAASSISQSLSQEGPSVKKKRKGCRKCSRQKIFLFDQITGDFLD</sequence>
<name>A0A7J6C2Q4_9TELE</name>
<feature type="region of interest" description="Disordered" evidence="1">
    <location>
        <begin position="184"/>
        <end position="280"/>
    </location>
</feature>
<protein>
    <submittedName>
        <fullName evidence="2">Uncharacterized protein</fullName>
    </submittedName>
</protein>
<comment type="caution">
    <text evidence="2">The sequence shown here is derived from an EMBL/GenBank/DDBJ whole genome shotgun (WGS) entry which is preliminary data.</text>
</comment>
<reference evidence="2 3" key="1">
    <citation type="submission" date="2020-04" db="EMBL/GenBank/DDBJ databases">
        <title>Chromosome-level genome assembly of a cyprinid fish Onychostoma macrolepis by integration of Nanopore Sequencing, Bionano and Hi-C technology.</title>
        <authorList>
            <person name="Wang D."/>
        </authorList>
    </citation>
    <scope>NUCLEOTIDE SEQUENCE [LARGE SCALE GENOMIC DNA]</scope>
    <source>
        <strain evidence="2">SWU-2019</strain>
        <tissue evidence="2">Muscle</tissue>
    </source>
</reference>
<feature type="compositionally biased region" description="Low complexity" evidence="1">
    <location>
        <begin position="184"/>
        <end position="203"/>
    </location>
</feature>
<accession>A0A7J6C2Q4</accession>
<dbReference type="PANTHER" id="PTHR31025">
    <property type="entry name" value="SI:CH211-196P9.1-RELATED"/>
    <property type="match status" value="1"/>
</dbReference>
<feature type="compositionally biased region" description="Polar residues" evidence="1">
    <location>
        <begin position="7"/>
        <end position="17"/>
    </location>
</feature>
<gene>
    <name evidence="2" type="ORF">G5714_018000</name>
</gene>
<dbReference type="AlphaFoldDB" id="A0A7J6C2Q4"/>
<feature type="region of interest" description="Disordered" evidence="1">
    <location>
        <begin position="1"/>
        <end position="33"/>
    </location>
</feature>
<feature type="region of interest" description="Disordered" evidence="1">
    <location>
        <begin position="130"/>
        <end position="164"/>
    </location>
</feature>
<evidence type="ECO:0000256" key="1">
    <source>
        <dbReference type="SAM" id="MobiDB-lite"/>
    </source>
</evidence>
<proteinExistence type="predicted"/>
<evidence type="ECO:0000313" key="3">
    <source>
        <dbReference type="Proteomes" id="UP000579812"/>
    </source>
</evidence>
<feature type="compositionally biased region" description="Pro residues" evidence="1">
    <location>
        <begin position="204"/>
        <end position="213"/>
    </location>
</feature>
<feature type="compositionally biased region" description="Polar residues" evidence="1">
    <location>
        <begin position="261"/>
        <end position="271"/>
    </location>
</feature>
<dbReference type="Proteomes" id="UP000579812">
    <property type="component" value="Unassembled WGS sequence"/>
</dbReference>